<proteinExistence type="predicted"/>
<reference evidence="1 2" key="1">
    <citation type="submission" date="2015-04" db="EMBL/GenBank/DDBJ databases">
        <title>Lasius niger genome sequencing.</title>
        <authorList>
            <person name="Konorov E.A."/>
            <person name="Nikitin M.A."/>
            <person name="Kirill M.V."/>
            <person name="Chang P."/>
        </authorList>
    </citation>
    <scope>NUCLEOTIDE SEQUENCE [LARGE SCALE GENOMIC DNA]</scope>
    <source>
        <tissue evidence="1">Whole</tissue>
    </source>
</reference>
<dbReference type="PaxDb" id="67767-A0A0J7KLN3"/>
<keyword evidence="2" id="KW-1185">Reference proteome</keyword>
<evidence type="ECO:0000313" key="1">
    <source>
        <dbReference type="EMBL" id="KMQ91192.1"/>
    </source>
</evidence>
<accession>A0A0J7KLN3</accession>
<dbReference type="OrthoDB" id="8002354at2759"/>
<evidence type="ECO:0000313" key="2">
    <source>
        <dbReference type="Proteomes" id="UP000036403"/>
    </source>
</evidence>
<sequence>VLTGHCRLRRHLHLLGLEKDKRCRKCEQEEETPPHILCFCPVETGKRNQILGSYFLDSKDIESIPLGAILHFFREGLNAMETALWTATTAARIQYNTIIEFLLSFTFRLPRFRSPQFASSIRVIPAHTNLEEILVRNLILRGRKMARSCRPWSAPSARAEFDRLGAC</sequence>
<dbReference type="EMBL" id="LBMM01005810">
    <property type="protein sequence ID" value="KMQ91192.1"/>
    <property type="molecule type" value="Genomic_DNA"/>
</dbReference>
<organism evidence="1 2">
    <name type="scientific">Lasius niger</name>
    <name type="common">Black garden ant</name>
    <dbReference type="NCBI Taxonomy" id="67767"/>
    <lineage>
        <taxon>Eukaryota</taxon>
        <taxon>Metazoa</taxon>
        <taxon>Ecdysozoa</taxon>
        <taxon>Arthropoda</taxon>
        <taxon>Hexapoda</taxon>
        <taxon>Insecta</taxon>
        <taxon>Pterygota</taxon>
        <taxon>Neoptera</taxon>
        <taxon>Endopterygota</taxon>
        <taxon>Hymenoptera</taxon>
        <taxon>Apocrita</taxon>
        <taxon>Aculeata</taxon>
        <taxon>Formicoidea</taxon>
        <taxon>Formicidae</taxon>
        <taxon>Formicinae</taxon>
        <taxon>Lasius</taxon>
        <taxon>Lasius</taxon>
    </lineage>
</organism>
<dbReference type="AlphaFoldDB" id="A0A0J7KLN3"/>
<protein>
    <submittedName>
        <fullName evidence="1">Lian-aa1 retrotransposon protein</fullName>
    </submittedName>
</protein>
<feature type="non-terminal residue" evidence="1">
    <location>
        <position position="1"/>
    </location>
</feature>
<name>A0A0J7KLN3_LASNI</name>
<gene>
    <name evidence="1" type="ORF">RF55_8973</name>
</gene>
<comment type="caution">
    <text evidence="1">The sequence shown here is derived from an EMBL/GenBank/DDBJ whole genome shotgun (WGS) entry which is preliminary data.</text>
</comment>
<dbReference type="Proteomes" id="UP000036403">
    <property type="component" value="Unassembled WGS sequence"/>
</dbReference>